<dbReference type="CDD" id="cd05252">
    <property type="entry name" value="CDP_GD_SDR_e"/>
    <property type="match status" value="1"/>
</dbReference>
<proteinExistence type="predicted"/>
<reference evidence="2 3" key="1">
    <citation type="submission" date="2020-08" db="EMBL/GenBank/DDBJ databases">
        <title>Genomic Encyclopedia of Type Strains, Phase IV (KMG-V): Genome sequencing to study the core and pangenomes of soil and plant-associated prokaryotes.</title>
        <authorList>
            <person name="Whitman W."/>
        </authorList>
    </citation>
    <scope>NUCLEOTIDE SEQUENCE [LARGE SCALE GENOMIC DNA]</scope>
    <source>
        <strain evidence="2 3">M8UP14</strain>
    </source>
</reference>
<organism evidence="2 3">
    <name type="scientific">Granulicella aggregans</name>
    <dbReference type="NCBI Taxonomy" id="474949"/>
    <lineage>
        <taxon>Bacteria</taxon>
        <taxon>Pseudomonadati</taxon>
        <taxon>Acidobacteriota</taxon>
        <taxon>Terriglobia</taxon>
        <taxon>Terriglobales</taxon>
        <taxon>Acidobacteriaceae</taxon>
        <taxon>Granulicella</taxon>
    </lineage>
</organism>
<keyword evidence="2" id="KW-0456">Lyase</keyword>
<evidence type="ECO:0000259" key="1">
    <source>
        <dbReference type="Pfam" id="PF16363"/>
    </source>
</evidence>
<dbReference type="Gene3D" id="3.40.50.720">
    <property type="entry name" value="NAD(P)-binding Rossmann-like Domain"/>
    <property type="match status" value="1"/>
</dbReference>
<dbReference type="Pfam" id="PF16363">
    <property type="entry name" value="GDP_Man_Dehyd"/>
    <property type="match status" value="1"/>
</dbReference>
<dbReference type="NCBIfam" id="TIGR02622">
    <property type="entry name" value="CDP_4_6_dhtase"/>
    <property type="match status" value="1"/>
</dbReference>
<evidence type="ECO:0000313" key="2">
    <source>
        <dbReference type="EMBL" id="MBB5058780.1"/>
    </source>
</evidence>
<gene>
    <name evidence="2" type="ORF">HDF16_003494</name>
</gene>
<dbReference type="PANTHER" id="PTHR43000">
    <property type="entry name" value="DTDP-D-GLUCOSE 4,6-DEHYDRATASE-RELATED"/>
    <property type="match status" value="1"/>
</dbReference>
<dbReference type="AlphaFoldDB" id="A0A7W7ZF35"/>
<keyword evidence="3" id="KW-1185">Reference proteome</keyword>
<name>A0A7W7ZF35_9BACT</name>
<dbReference type="GO" id="GO:0047733">
    <property type="term" value="F:CDP-glucose 4,6-dehydratase activity"/>
    <property type="evidence" value="ECO:0007669"/>
    <property type="project" value="UniProtKB-EC"/>
</dbReference>
<sequence length="374" mass="41777">MEELVVDTGFWKGRRVFLTGHTGFKGGWLALWLTHLGATVRGYSLDPATQLNFFETAQVASAVEDIRGDIRDASALESTLREFAPEVIFHLAAQALVRTSYDSPIETYATNVMGTAHLLDAVRRTPSVRAVVCITTDKCYENKEWIWPYRETDPLGGYDPYSSSKACAEIAAASFRQSYFHPAKLAEHGVAIATARAGNVIGGGDWSTDRLIPDIVRGFLSGTPVHIRNPHSIRPWQHVLEPLHGYIRLAEKLLMGSPKSRSEFATAYNFGPMQHDAQTVAWIADHMATLWGNGSSWVVDEHTGPHEAHYLKLDISRAIHHLGWTPQLGLDAALSWLVDWYQTWQASSEPGLAMRDFTLQQISAYEELLRRPRP</sequence>
<dbReference type="EC" id="4.2.1.45" evidence="2"/>
<feature type="domain" description="NAD(P)-binding" evidence="1">
    <location>
        <begin position="18"/>
        <end position="332"/>
    </location>
</feature>
<dbReference type="InterPro" id="IPR013445">
    <property type="entry name" value="CDP_4_6_deHydtase"/>
</dbReference>
<dbReference type="Proteomes" id="UP000540989">
    <property type="component" value="Unassembled WGS sequence"/>
</dbReference>
<evidence type="ECO:0000313" key="3">
    <source>
        <dbReference type="Proteomes" id="UP000540989"/>
    </source>
</evidence>
<dbReference type="EMBL" id="JACHIP010000004">
    <property type="protein sequence ID" value="MBB5058780.1"/>
    <property type="molecule type" value="Genomic_DNA"/>
</dbReference>
<accession>A0A7W7ZF35</accession>
<dbReference type="Gene3D" id="3.90.25.10">
    <property type="entry name" value="UDP-galactose 4-epimerase, domain 1"/>
    <property type="match status" value="1"/>
</dbReference>
<dbReference type="InterPro" id="IPR036291">
    <property type="entry name" value="NAD(P)-bd_dom_sf"/>
</dbReference>
<protein>
    <submittedName>
        <fullName evidence="2">CDP-glucose 4,6-dehydratase</fullName>
        <ecNumber evidence="2">4.2.1.45</ecNumber>
    </submittedName>
</protein>
<dbReference type="SUPFAM" id="SSF51735">
    <property type="entry name" value="NAD(P)-binding Rossmann-fold domains"/>
    <property type="match status" value="1"/>
</dbReference>
<comment type="caution">
    <text evidence="2">The sequence shown here is derived from an EMBL/GenBank/DDBJ whole genome shotgun (WGS) entry which is preliminary data.</text>
</comment>
<dbReference type="InterPro" id="IPR016040">
    <property type="entry name" value="NAD(P)-bd_dom"/>
</dbReference>
<dbReference type="RefSeq" id="WP_184218988.1">
    <property type="nucleotide sequence ID" value="NZ_JACHIP010000004.1"/>
</dbReference>